<comment type="caution">
    <text evidence="2">The sequence shown here is derived from an EMBL/GenBank/DDBJ whole genome shotgun (WGS) entry which is preliminary data.</text>
</comment>
<feature type="transmembrane region" description="Helical" evidence="1">
    <location>
        <begin position="83"/>
        <end position="106"/>
    </location>
</feature>
<keyword evidence="1" id="KW-1133">Transmembrane helix</keyword>
<dbReference type="EMBL" id="BAABBR010000001">
    <property type="protein sequence ID" value="GAA4039725.1"/>
    <property type="molecule type" value="Genomic_DNA"/>
</dbReference>
<dbReference type="InterPro" id="IPR009937">
    <property type="entry name" value="Phage_holin_3_6"/>
</dbReference>
<accession>A0ABP7UBJ5</accession>
<evidence type="ECO:0000313" key="2">
    <source>
        <dbReference type="EMBL" id="GAA4039725.1"/>
    </source>
</evidence>
<protein>
    <recommendedName>
        <fullName evidence="4">Phage holin family protein</fullName>
    </recommendedName>
</protein>
<dbReference type="RefSeq" id="WP_344697006.1">
    <property type="nucleotide sequence ID" value="NZ_BAABBR010000001.1"/>
</dbReference>
<feature type="transmembrane region" description="Helical" evidence="1">
    <location>
        <begin position="52"/>
        <end position="77"/>
    </location>
</feature>
<keyword evidence="1" id="KW-0812">Transmembrane</keyword>
<gene>
    <name evidence="2" type="ORF">GCM10022281_20740</name>
</gene>
<name>A0ABP7UBJ5_9SPHN</name>
<organism evidence="2 3">
    <name type="scientific">Sphingomonas rosea</name>
    <dbReference type="NCBI Taxonomy" id="335605"/>
    <lineage>
        <taxon>Bacteria</taxon>
        <taxon>Pseudomonadati</taxon>
        <taxon>Pseudomonadota</taxon>
        <taxon>Alphaproteobacteria</taxon>
        <taxon>Sphingomonadales</taxon>
        <taxon>Sphingomonadaceae</taxon>
        <taxon>Sphingomonas</taxon>
    </lineage>
</organism>
<evidence type="ECO:0000313" key="3">
    <source>
        <dbReference type="Proteomes" id="UP001424459"/>
    </source>
</evidence>
<evidence type="ECO:0000256" key="1">
    <source>
        <dbReference type="SAM" id="Phobius"/>
    </source>
</evidence>
<reference evidence="3" key="1">
    <citation type="journal article" date="2019" name="Int. J. Syst. Evol. Microbiol.">
        <title>The Global Catalogue of Microorganisms (GCM) 10K type strain sequencing project: providing services to taxonomists for standard genome sequencing and annotation.</title>
        <authorList>
            <consortium name="The Broad Institute Genomics Platform"/>
            <consortium name="The Broad Institute Genome Sequencing Center for Infectious Disease"/>
            <person name="Wu L."/>
            <person name="Ma J."/>
        </authorList>
    </citation>
    <scope>NUCLEOTIDE SEQUENCE [LARGE SCALE GENOMIC DNA]</scope>
    <source>
        <strain evidence="3">JCM 17564</strain>
    </source>
</reference>
<proteinExistence type="predicted"/>
<sequence length="117" mass="12089">MLKQTDKVAGVSEGVGDLLQRLVADGKSYAQAEVAYYKTLGSEKVGALKAPLVFGVVALLFAHAAFLAGCALVWVALAQVMNAALAGLLTVVILGGLAGIFGYLAYSRLPLPKEPAK</sequence>
<evidence type="ECO:0008006" key="4">
    <source>
        <dbReference type="Google" id="ProtNLM"/>
    </source>
</evidence>
<dbReference type="Pfam" id="PF07332">
    <property type="entry name" value="Phage_holin_3_6"/>
    <property type="match status" value="1"/>
</dbReference>
<dbReference type="Proteomes" id="UP001424459">
    <property type="component" value="Unassembled WGS sequence"/>
</dbReference>
<keyword evidence="1" id="KW-0472">Membrane</keyword>
<keyword evidence="3" id="KW-1185">Reference proteome</keyword>